<dbReference type="InterPro" id="IPR019931">
    <property type="entry name" value="LPXTG_anchor"/>
</dbReference>
<dbReference type="RefSeq" id="WP_156733775.1">
    <property type="nucleotide sequence ID" value="NZ_CACRUU010000029.1"/>
</dbReference>
<reference evidence="9" key="1">
    <citation type="submission" date="2019-11" db="EMBL/GenBank/DDBJ databases">
        <authorList>
            <person name="Feng L."/>
        </authorList>
    </citation>
    <scope>NUCLEOTIDE SEQUENCE</scope>
    <source>
        <strain evidence="9">RgnavusLFYP36</strain>
    </source>
</reference>
<evidence type="ECO:0000256" key="3">
    <source>
        <dbReference type="ARBA" id="ARBA00022729"/>
    </source>
</evidence>
<keyword evidence="6" id="KW-1133">Transmembrane helix</keyword>
<gene>
    <name evidence="9" type="ORF">RGLFYP36_03388</name>
</gene>
<feature type="region of interest" description="Disordered" evidence="5">
    <location>
        <begin position="342"/>
        <end position="404"/>
    </location>
</feature>
<keyword evidence="2" id="KW-0964">Secreted</keyword>
<feature type="compositionally biased region" description="Basic and acidic residues" evidence="5">
    <location>
        <begin position="345"/>
        <end position="387"/>
    </location>
</feature>
<evidence type="ECO:0000256" key="4">
    <source>
        <dbReference type="ARBA" id="ARBA00023088"/>
    </source>
</evidence>
<feature type="transmembrane region" description="Helical" evidence="6">
    <location>
        <begin position="398"/>
        <end position="417"/>
    </location>
</feature>
<protein>
    <recommendedName>
        <fullName evidence="8">Gram-positive cocci surface proteins LPxTG domain-containing protein</fullName>
    </recommendedName>
</protein>
<dbReference type="AlphaFoldDB" id="A0A6N3AD47"/>
<evidence type="ECO:0000256" key="2">
    <source>
        <dbReference type="ARBA" id="ARBA00022525"/>
    </source>
</evidence>
<feature type="domain" description="Gram-positive cocci surface proteins LPxTG" evidence="8">
    <location>
        <begin position="389"/>
        <end position="421"/>
    </location>
</feature>
<evidence type="ECO:0000256" key="6">
    <source>
        <dbReference type="SAM" id="Phobius"/>
    </source>
</evidence>
<name>A0A6N3AD47_MEDGN</name>
<evidence type="ECO:0000256" key="7">
    <source>
        <dbReference type="SAM" id="SignalP"/>
    </source>
</evidence>
<keyword evidence="6" id="KW-0812">Transmembrane</keyword>
<dbReference type="EMBL" id="CACRUU010000029">
    <property type="protein sequence ID" value="VYT86152.1"/>
    <property type="molecule type" value="Genomic_DNA"/>
</dbReference>
<dbReference type="PROSITE" id="PS50847">
    <property type="entry name" value="GRAM_POS_ANCHORING"/>
    <property type="match status" value="1"/>
</dbReference>
<evidence type="ECO:0000256" key="1">
    <source>
        <dbReference type="ARBA" id="ARBA00022512"/>
    </source>
</evidence>
<keyword evidence="4" id="KW-0572">Peptidoglycan-anchor</keyword>
<keyword evidence="3 7" id="KW-0732">Signal</keyword>
<evidence type="ECO:0000259" key="8">
    <source>
        <dbReference type="PROSITE" id="PS50847"/>
    </source>
</evidence>
<feature type="chain" id="PRO_5026948633" description="Gram-positive cocci surface proteins LPxTG domain-containing protein" evidence="7">
    <location>
        <begin position="30"/>
        <end position="421"/>
    </location>
</feature>
<evidence type="ECO:0000256" key="5">
    <source>
        <dbReference type="SAM" id="MobiDB-lite"/>
    </source>
</evidence>
<sequence length="421" mass="46665">MYRKKLMRVCLTGVMVVSIATANVAPVFAAEPVEKVETESDSWDSISGEINFRDTDNNESIFVQFNNEKVEDYRWGDDPKDTYEVLPAETVKKYLPEGYELVEGIYSVAGGETQDSYFVYAEVKKVLVEETQDVKINYYDEAAGKQVAEVPVQVSIDTSCVNMAILTRYLPEGYTLEGSDCIIRDGYVYVSVKKDVEIREAVLHITFETPNGEVVTTETVTAEGADGEDAVFRLGVDFNLPTGYKLSNDRDQVTEITIPFGSTGGHTMVVEKGDLSSIVKIQFVDAENNDEVVAGGDYFVDGDGDGIFHTREITEWVPEGYELQEVGDFQVELYKETPLQLSVTKIKEDKPETPDPEEPNKPEDPDKEDTNNKDDKKEDTKKEDKKKNSPKTGDETSAAAAALPAGVSLAAILAVLVKKFK</sequence>
<organism evidence="9">
    <name type="scientific">Mediterraneibacter gnavus</name>
    <name type="common">Ruminococcus gnavus</name>
    <dbReference type="NCBI Taxonomy" id="33038"/>
    <lineage>
        <taxon>Bacteria</taxon>
        <taxon>Bacillati</taxon>
        <taxon>Bacillota</taxon>
        <taxon>Clostridia</taxon>
        <taxon>Lachnospirales</taxon>
        <taxon>Lachnospiraceae</taxon>
        <taxon>Mediterraneibacter</taxon>
    </lineage>
</organism>
<feature type="signal peptide" evidence="7">
    <location>
        <begin position="1"/>
        <end position="29"/>
    </location>
</feature>
<evidence type="ECO:0000313" key="9">
    <source>
        <dbReference type="EMBL" id="VYT86152.1"/>
    </source>
</evidence>
<keyword evidence="6" id="KW-0472">Membrane</keyword>
<accession>A0A6N3AD47</accession>
<proteinExistence type="predicted"/>
<keyword evidence="1" id="KW-0134">Cell wall</keyword>